<keyword evidence="4" id="KW-1185">Reference proteome</keyword>
<feature type="compositionally biased region" description="Polar residues" evidence="1">
    <location>
        <begin position="27"/>
        <end position="36"/>
    </location>
</feature>
<dbReference type="Proteomes" id="UP000662747">
    <property type="component" value="Chromosome"/>
</dbReference>
<sequence>MYMRHLSFLLVPACAAWLGCGAGGEPGTSQELQDGQSHVGRDTTGGDGTWIDVPVTEGCSPDGGTPTGDTVLVTSTTRFHTAVGIAERIDDLSASPPEVLVPNGAIFTRITGSAVDGGYQFSGVPSGAYYLKAGSSYVVTDERHVDIGSNRLGRPDTAFSTAAFSPVQLNLVGLAPWMPWQSNSVPGTALQVTSKQVDLYGGVDILDMDPTGQTSIVSAGSQMWVGTGPMPVFEADKGDRIVVNQLQPMDAGTLPDGGALAYTTVVRSLEMGALDFTPDGVTPMPITGVMQPVPMAEFPIEWRLPRYTARASEVHPTATPSLPYFYVTAAAHGLSDGWVGYSGELLTLQLPRGASYDFTRRLTYGNPFPSSWDAVGAVQYSFRTLQPIPGIPGGQSYLTGTFVTYDRLDNLVAQPLQPRVSPPRELSIDGVPASVAREVGTASPVISWLPPTLGSVGAYRVAIYRFDPETLSGGLSILRFYVPGSVTQVRLPAGSLASGNIYFLRVAAMESPGYDVERKPFTYGEPLPFSSAEAISSFFTTP</sequence>
<feature type="signal peptide" evidence="2">
    <location>
        <begin position="1"/>
        <end position="24"/>
    </location>
</feature>
<gene>
    <name evidence="3" type="ORF">JY651_35545</name>
</gene>
<evidence type="ECO:0000256" key="2">
    <source>
        <dbReference type="SAM" id="SignalP"/>
    </source>
</evidence>
<evidence type="ECO:0000313" key="3">
    <source>
        <dbReference type="EMBL" id="QSQ20522.1"/>
    </source>
</evidence>
<evidence type="ECO:0000313" key="4">
    <source>
        <dbReference type="Proteomes" id="UP000662747"/>
    </source>
</evidence>
<accession>A0ABX7NNT3</accession>
<proteinExistence type="predicted"/>
<name>A0ABX7NNT3_9BACT</name>
<protein>
    <recommendedName>
        <fullName evidence="5">Fibronectin type-III domain-containing protein</fullName>
    </recommendedName>
</protein>
<evidence type="ECO:0000256" key="1">
    <source>
        <dbReference type="SAM" id="MobiDB-lite"/>
    </source>
</evidence>
<reference evidence="3 4" key="1">
    <citation type="submission" date="2021-02" db="EMBL/GenBank/DDBJ databases">
        <title>De Novo genome assembly of isolated myxobacteria.</title>
        <authorList>
            <person name="Stevens D.C."/>
        </authorList>
    </citation>
    <scope>NUCLEOTIDE SEQUENCE [LARGE SCALE GENOMIC DNA]</scope>
    <source>
        <strain evidence="4">SCPEA02</strain>
    </source>
</reference>
<dbReference type="EMBL" id="CP071090">
    <property type="protein sequence ID" value="QSQ20522.1"/>
    <property type="molecule type" value="Genomic_DNA"/>
</dbReference>
<dbReference type="PROSITE" id="PS51257">
    <property type="entry name" value="PROKAR_LIPOPROTEIN"/>
    <property type="match status" value="1"/>
</dbReference>
<feature type="region of interest" description="Disordered" evidence="1">
    <location>
        <begin position="25"/>
        <end position="48"/>
    </location>
</feature>
<organism evidence="3 4">
    <name type="scientific">Pyxidicoccus parkwayensis</name>
    <dbReference type="NCBI Taxonomy" id="2813578"/>
    <lineage>
        <taxon>Bacteria</taxon>
        <taxon>Pseudomonadati</taxon>
        <taxon>Myxococcota</taxon>
        <taxon>Myxococcia</taxon>
        <taxon>Myxococcales</taxon>
        <taxon>Cystobacterineae</taxon>
        <taxon>Myxococcaceae</taxon>
        <taxon>Pyxidicoccus</taxon>
    </lineage>
</organism>
<feature type="chain" id="PRO_5045619708" description="Fibronectin type-III domain-containing protein" evidence="2">
    <location>
        <begin position="25"/>
        <end position="542"/>
    </location>
</feature>
<evidence type="ECO:0008006" key="5">
    <source>
        <dbReference type="Google" id="ProtNLM"/>
    </source>
</evidence>
<keyword evidence="2" id="KW-0732">Signal</keyword>